<evidence type="ECO:0000256" key="3">
    <source>
        <dbReference type="SAM" id="MobiDB-lite"/>
    </source>
</evidence>
<dbReference type="GO" id="GO:0016405">
    <property type="term" value="F:CoA-ligase activity"/>
    <property type="evidence" value="ECO:0007669"/>
    <property type="project" value="TreeGrafter"/>
</dbReference>
<comment type="similarity">
    <text evidence="1">Belongs to the ATP-dependent AMP-binding enzyme family.</text>
</comment>
<keyword evidence="6" id="KW-1185">Reference proteome</keyword>
<evidence type="ECO:0000313" key="5">
    <source>
        <dbReference type="EMBL" id="PRH78084.1"/>
    </source>
</evidence>
<dbReference type="PANTHER" id="PTHR24096">
    <property type="entry name" value="LONG-CHAIN-FATTY-ACID--COA LIGASE"/>
    <property type="match status" value="1"/>
</dbReference>
<comment type="caution">
    <text evidence="5">The sequence shown here is derived from an EMBL/GenBank/DDBJ whole genome shotgun (WGS) entry which is preliminary data.</text>
</comment>
<dbReference type="SUPFAM" id="SSF56801">
    <property type="entry name" value="Acetyl-CoA synthetase-like"/>
    <property type="match status" value="1"/>
</dbReference>
<organism evidence="5 6">
    <name type="scientific">Streptomyces solincola</name>
    <dbReference type="NCBI Taxonomy" id="2100817"/>
    <lineage>
        <taxon>Bacteria</taxon>
        <taxon>Bacillati</taxon>
        <taxon>Actinomycetota</taxon>
        <taxon>Actinomycetes</taxon>
        <taxon>Kitasatosporales</taxon>
        <taxon>Streptomycetaceae</taxon>
        <taxon>Streptomyces</taxon>
    </lineage>
</organism>
<feature type="domain" description="AMP-binding enzyme C-terminal" evidence="4">
    <location>
        <begin position="8"/>
        <end position="76"/>
    </location>
</feature>
<dbReference type="InterPro" id="IPR045851">
    <property type="entry name" value="AMP-bd_C_sf"/>
</dbReference>
<dbReference type="Gene3D" id="3.30.300.30">
    <property type="match status" value="1"/>
</dbReference>
<evidence type="ECO:0000256" key="1">
    <source>
        <dbReference type="ARBA" id="ARBA00006432"/>
    </source>
</evidence>
<dbReference type="AlphaFoldDB" id="A0A2S9PUJ2"/>
<proteinExistence type="inferred from homology"/>
<accession>A0A2S9PUJ2</accession>
<dbReference type="Pfam" id="PF13193">
    <property type="entry name" value="AMP-binding_C"/>
    <property type="match status" value="1"/>
</dbReference>
<evidence type="ECO:0000259" key="4">
    <source>
        <dbReference type="Pfam" id="PF13193"/>
    </source>
</evidence>
<dbReference type="OrthoDB" id="9803968at2"/>
<gene>
    <name evidence="5" type="ORF">C6N75_16850</name>
</gene>
<evidence type="ECO:0000313" key="6">
    <source>
        <dbReference type="Proteomes" id="UP000239322"/>
    </source>
</evidence>
<keyword evidence="2" id="KW-0436">Ligase</keyword>
<dbReference type="Proteomes" id="UP000239322">
    <property type="component" value="Unassembled WGS sequence"/>
</dbReference>
<feature type="compositionally biased region" description="Basic and acidic residues" evidence="3">
    <location>
        <begin position="78"/>
        <end position="88"/>
    </location>
</feature>
<protein>
    <recommendedName>
        <fullName evidence="4">AMP-binding enzyme C-terminal domain-containing protein</fullName>
    </recommendedName>
</protein>
<dbReference type="PANTHER" id="PTHR24096:SF149">
    <property type="entry name" value="AMP-BINDING DOMAIN-CONTAINING PROTEIN-RELATED"/>
    <property type="match status" value="1"/>
</dbReference>
<reference evidence="5 6" key="1">
    <citation type="submission" date="2018-03" db="EMBL/GenBank/DDBJ databases">
        <title>Novel Streptomyces sp. from soil.</title>
        <authorList>
            <person name="Tan G.Y.A."/>
            <person name="Lee Z.Y."/>
        </authorList>
    </citation>
    <scope>NUCLEOTIDE SEQUENCE [LARGE SCALE GENOMIC DNA]</scope>
    <source>
        <strain evidence="5 6">ST5x</strain>
    </source>
</reference>
<name>A0A2S9PUJ2_9ACTN</name>
<evidence type="ECO:0000256" key="2">
    <source>
        <dbReference type="ARBA" id="ARBA00022598"/>
    </source>
</evidence>
<feature type="region of interest" description="Disordered" evidence="3">
    <location>
        <begin position="69"/>
        <end position="88"/>
    </location>
</feature>
<dbReference type="InterPro" id="IPR025110">
    <property type="entry name" value="AMP-bd_C"/>
</dbReference>
<dbReference type="EMBL" id="PVLV01000247">
    <property type="protein sequence ID" value="PRH78084.1"/>
    <property type="molecule type" value="Genomic_DNA"/>
</dbReference>
<sequence length="88" mass="9460">MTQADTRPARADAAVIGVYDEDGNEVPPKAHVVRGPGADRLTGTDIIACVAGQVAPYEKLRRVTFTDGAPRTASGKILRREPRERESS</sequence>